<accession>A0A9D1FG63</accession>
<proteinExistence type="predicted"/>
<organism evidence="1 2">
    <name type="scientific">Candidatus Enterousia intestinigallinarum</name>
    <dbReference type="NCBI Taxonomy" id="2840790"/>
    <lineage>
        <taxon>Bacteria</taxon>
        <taxon>Pseudomonadati</taxon>
        <taxon>Pseudomonadota</taxon>
        <taxon>Alphaproteobacteria</taxon>
        <taxon>Candidatus Enterousia</taxon>
    </lineage>
</organism>
<name>A0A9D1FG63_9PROT</name>
<dbReference type="PROSITE" id="PS51257">
    <property type="entry name" value="PROKAR_LIPOPROTEIN"/>
    <property type="match status" value="1"/>
</dbReference>
<comment type="caution">
    <text evidence="1">The sequence shown here is derived from an EMBL/GenBank/DDBJ whole genome shotgun (WGS) entry which is preliminary data.</text>
</comment>
<evidence type="ECO:0000313" key="2">
    <source>
        <dbReference type="Proteomes" id="UP000886742"/>
    </source>
</evidence>
<dbReference type="Proteomes" id="UP000886742">
    <property type="component" value="Unassembled WGS sequence"/>
</dbReference>
<reference evidence="1" key="2">
    <citation type="journal article" date="2021" name="PeerJ">
        <title>Extensive microbial diversity within the chicken gut microbiome revealed by metagenomics and culture.</title>
        <authorList>
            <person name="Gilroy R."/>
            <person name="Ravi A."/>
            <person name="Getino M."/>
            <person name="Pursley I."/>
            <person name="Horton D.L."/>
            <person name="Alikhan N.F."/>
            <person name="Baker D."/>
            <person name="Gharbi K."/>
            <person name="Hall N."/>
            <person name="Watson M."/>
            <person name="Adriaenssens E.M."/>
            <person name="Foster-Nyarko E."/>
            <person name="Jarju S."/>
            <person name="Secka A."/>
            <person name="Antonio M."/>
            <person name="Oren A."/>
            <person name="Chaudhuri R.R."/>
            <person name="La Ragione R."/>
            <person name="Hildebrand F."/>
            <person name="Pallen M.J."/>
        </authorList>
    </citation>
    <scope>NUCLEOTIDE SEQUENCE</scope>
    <source>
        <strain evidence="1">ChiGjej3B3-5194</strain>
    </source>
</reference>
<evidence type="ECO:0000313" key="1">
    <source>
        <dbReference type="EMBL" id="HIS71134.1"/>
    </source>
</evidence>
<sequence>MQFKKTIPYKLKRIIPMLGIAGASLFMGGCEKEEPLRDVELYFSDNNFEIFDTNAIQEAIDQQDVRTVYLVATGGWETMWKNNIKIFVESTLRPSINMSPKVRGKGDFNFRPGQASLVPEDSLWITQQGWTINKYRSPKEYQ</sequence>
<gene>
    <name evidence="1" type="ORF">IAD02_04090</name>
</gene>
<dbReference type="EMBL" id="DVJI01000012">
    <property type="protein sequence ID" value="HIS71134.1"/>
    <property type="molecule type" value="Genomic_DNA"/>
</dbReference>
<reference evidence="1" key="1">
    <citation type="submission" date="2020-10" db="EMBL/GenBank/DDBJ databases">
        <authorList>
            <person name="Gilroy R."/>
        </authorList>
    </citation>
    <scope>NUCLEOTIDE SEQUENCE</scope>
    <source>
        <strain evidence="1">ChiGjej3B3-5194</strain>
    </source>
</reference>
<dbReference type="AlphaFoldDB" id="A0A9D1FG63"/>
<protein>
    <submittedName>
        <fullName evidence="1">Uncharacterized protein</fullName>
    </submittedName>
</protein>